<reference evidence="1 2" key="1">
    <citation type="submission" date="2018-10" db="EMBL/GenBank/DDBJ databases">
        <title>Sequencing the genomes of 1000 actinobacteria strains.</title>
        <authorList>
            <person name="Klenk H.-P."/>
        </authorList>
    </citation>
    <scope>NUCLEOTIDE SEQUENCE [LARGE SCALE GENOMIC DNA]</scope>
    <source>
        <strain evidence="1 2">DSM 43911</strain>
    </source>
</reference>
<dbReference type="EMBL" id="RBXR01000001">
    <property type="protein sequence ID" value="RKT69727.1"/>
    <property type="molecule type" value="Genomic_DNA"/>
</dbReference>
<organism evidence="1 2">
    <name type="scientific">Saccharothrix variisporea</name>
    <dbReference type="NCBI Taxonomy" id="543527"/>
    <lineage>
        <taxon>Bacteria</taxon>
        <taxon>Bacillati</taxon>
        <taxon>Actinomycetota</taxon>
        <taxon>Actinomycetes</taxon>
        <taxon>Pseudonocardiales</taxon>
        <taxon>Pseudonocardiaceae</taxon>
        <taxon>Saccharothrix</taxon>
    </lineage>
</organism>
<protein>
    <recommendedName>
        <fullName evidence="3">DUF1579 domain-containing protein</fullName>
    </recommendedName>
</protein>
<comment type="caution">
    <text evidence="1">The sequence shown here is derived from an EMBL/GenBank/DDBJ whole genome shotgun (WGS) entry which is preliminary data.</text>
</comment>
<sequence>MNDFDFFIGSWNVVNRRLKTLFAGSDDWEEFPGSTTCASIFGGGGTTEEIVFPTLGSRGYTLRLFDVERREWSIYWANSRTGVLFPPVVGTFANGRGDFYGDDEHDGRPIKAHFIWSDITPTSARWEQEFSADGGVTWESNWVMEFSRQITER</sequence>
<keyword evidence="2" id="KW-1185">Reference proteome</keyword>
<evidence type="ECO:0000313" key="2">
    <source>
        <dbReference type="Proteomes" id="UP000272729"/>
    </source>
</evidence>
<dbReference type="Proteomes" id="UP000272729">
    <property type="component" value="Unassembled WGS sequence"/>
</dbReference>
<gene>
    <name evidence="1" type="ORF">DFJ66_2965</name>
</gene>
<accession>A0A495X743</accession>
<name>A0A495X743_9PSEU</name>
<dbReference type="AlphaFoldDB" id="A0A495X743"/>
<proteinExistence type="predicted"/>
<evidence type="ECO:0008006" key="3">
    <source>
        <dbReference type="Google" id="ProtNLM"/>
    </source>
</evidence>
<dbReference type="RefSeq" id="WP_170199401.1">
    <property type="nucleotide sequence ID" value="NZ_JBIUBA010000038.1"/>
</dbReference>
<evidence type="ECO:0000313" key="1">
    <source>
        <dbReference type="EMBL" id="RKT69727.1"/>
    </source>
</evidence>